<sequence>MTPPEVARTSTEPAWLERWLWIVASACLLMIVVGGVVRLTHSGLSMTDWRPVTGVFPPLTEAAWQAEFSAYQLTPEYKKVNAGMSLAEFRSIFWPEFIHRVLGRVVGLVVAIPLLFGLVRGLFPTPVRLHVVGIGLLFLAQGVMGWLMVKSGLVDDPKVSPYRLALHLALALALFAWCLWLIFERRWSAIPNQIDRRTRELGSALLATVITQILLGALVAGHRAGHASDTFPFMHRQLIPHGLGADEPWILNLVDNPLTVHFEHRWFAFIVFALSLTLYLRLRQVSAPALLRTAATALLHMLSLQILLGIATILTHVPV</sequence>
<keyword evidence="6" id="KW-0560">Oxidoreductase</keyword>
<evidence type="ECO:0000256" key="8">
    <source>
        <dbReference type="ARBA" id="ARBA00023133"/>
    </source>
</evidence>
<evidence type="ECO:0000256" key="3">
    <source>
        <dbReference type="ARBA" id="ARBA00022692"/>
    </source>
</evidence>
<reference evidence="13" key="1">
    <citation type="submission" date="2018-05" db="EMBL/GenBank/DDBJ databases">
        <authorList>
            <person name="Lanie J.A."/>
            <person name="Ng W.-L."/>
            <person name="Kazmierczak K.M."/>
            <person name="Andrzejewski T.M."/>
            <person name="Davidsen T.M."/>
            <person name="Wayne K.J."/>
            <person name="Tettelin H."/>
            <person name="Glass J.I."/>
            <person name="Rusch D."/>
            <person name="Podicherti R."/>
            <person name="Tsui H.-C.T."/>
            <person name="Winkler M.E."/>
        </authorList>
    </citation>
    <scope>NUCLEOTIDE SEQUENCE</scope>
</reference>
<comment type="subcellular location">
    <subcellularLocation>
        <location evidence="2">Membrane</location>
        <topology evidence="2">Multi-pass membrane protein</topology>
    </subcellularLocation>
</comment>
<gene>
    <name evidence="13" type="ORF">METZ01_LOCUS294243</name>
</gene>
<dbReference type="GO" id="GO:0120547">
    <property type="term" value="F:heme A synthase activity"/>
    <property type="evidence" value="ECO:0007669"/>
    <property type="project" value="UniProtKB-EC"/>
</dbReference>
<evidence type="ECO:0000256" key="5">
    <source>
        <dbReference type="ARBA" id="ARBA00022989"/>
    </source>
</evidence>
<feature type="non-terminal residue" evidence="13">
    <location>
        <position position="319"/>
    </location>
</feature>
<keyword evidence="8" id="KW-0350">Heme biosynthesis</keyword>
<dbReference type="AlphaFoldDB" id="A0A382LXB6"/>
<comment type="cofactor">
    <cofactor evidence="1">
        <name>heme b</name>
        <dbReference type="ChEBI" id="CHEBI:60344"/>
    </cofactor>
</comment>
<proteinExistence type="predicted"/>
<organism evidence="13">
    <name type="scientific">marine metagenome</name>
    <dbReference type="NCBI Taxonomy" id="408172"/>
    <lineage>
        <taxon>unclassified sequences</taxon>
        <taxon>metagenomes</taxon>
        <taxon>ecological metagenomes</taxon>
    </lineage>
</organism>
<evidence type="ECO:0000256" key="1">
    <source>
        <dbReference type="ARBA" id="ARBA00001970"/>
    </source>
</evidence>
<dbReference type="GO" id="GO:0006784">
    <property type="term" value="P:heme A biosynthetic process"/>
    <property type="evidence" value="ECO:0007669"/>
    <property type="project" value="InterPro"/>
</dbReference>
<keyword evidence="7" id="KW-0408">Iron</keyword>
<evidence type="ECO:0000256" key="10">
    <source>
        <dbReference type="ARBA" id="ARBA00044501"/>
    </source>
</evidence>
<evidence type="ECO:0000256" key="11">
    <source>
        <dbReference type="ARBA" id="ARBA00048044"/>
    </source>
</evidence>
<dbReference type="InterPro" id="IPR023754">
    <property type="entry name" value="HemeA_Synthase_type2"/>
</dbReference>
<comment type="catalytic activity">
    <reaction evidence="11">
        <text>Fe(II)-heme o + 2 A + H2O = Fe(II)-heme a + 2 AH2</text>
        <dbReference type="Rhea" id="RHEA:63388"/>
        <dbReference type="ChEBI" id="CHEBI:13193"/>
        <dbReference type="ChEBI" id="CHEBI:15377"/>
        <dbReference type="ChEBI" id="CHEBI:17499"/>
        <dbReference type="ChEBI" id="CHEBI:60530"/>
        <dbReference type="ChEBI" id="CHEBI:61715"/>
        <dbReference type="EC" id="1.17.99.9"/>
    </reaction>
    <physiologicalReaction direction="left-to-right" evidence="11">
        <dbReference type="Rhea" id="RHEA:63389"/>
    </physiologicalReaction>
</comment>
<dbReference type="GO" id="GO:0046872">
    <property type="term" value="F:metal ion binding"/>
    <property type="evidence" value="ECO:0007669"/>
    <property type="project" value="UniProtKB-KW"/>
</dbReference>
<name>A0A382LXB6_9ZZZZ</name>
<evidence type="ECO:0000313" key="13">
    <source>
        <dbReference type="EMBL" id="SVC41389.1"/>
    </source>
</evidence>
<comment type="pathway">
    <text evidence="10">Porphyrin-containing compound metabolism; heme A biosynthesis; heme A from heme O: step 1/1.</text>
</comment>
<feature type="transmembrane region" description="Helical" evidence="12">
    <location>
        <begin position="266"/>
        <end position="282"/>
    </location>
</feature>
<dbReference type="Pfam" id="PF02628">
    <property type="entry name" value="COX15-CtaA"/>
    <property type="match status" value="1"/>
</dbReference>
<feature type="transmembrane region" description="Helical" evidence="12">
    <location>
        <begin position="204"/>
        <end position="224"/>
    </location>
</feature>
<feature type="transmembrane region" description="Helical" evidence="12">
    <location>
        <begin position="164"/>
        <end position="183"/>
    </location>
</feature>
<protein>
    <recommendedName>
        <fullName evidence="14">Heme A synthase</fullName>
    </recommendedName>
</protein>
<evidence type="ECO:0000256" key="9">
    <source>
        <dbReference type="ARBA" id="ARBA00023136"/>
    </source>
</evidence>
<evidence type="ECO:0008006" key="14">
    <source>
        <dbReference type="Google" id="ProtNLM"/>
    </source>
</evidence>
<feature type="transmembrane region" description="Helical" evidence="12">
    <location>
        <begin position="131"/>
        <end position="149"/>
    </location>
</feature>
<evidence type="ECO:0000256" key="6">
    <source>
        <dbReference type="ARBA" id="ARBA00023002"/>
    </source>
</evidence>
<keyword evidence="9 12" id="KW-0472">Membrane</keyword>
<evidence type="ECO:0000256" key="4">
    <source>
        <dbReference type="ARBA" id="ARBA00022723"/>
    </source>
</evidence>
<dbReference type="GO" id="GO:0016653">
    <property type="term" value="F:oxidoreductase activity, acting on NAD(P)H, heme protein as acceptor"/>
    <property type="evidence" value="ECO:0007669"/>
    <property type="project" value="TreeGrafter"/>
</dbReference>
<keyword evidence="3 12" id="KW-0812">Transmembrane</keyword>
<evidence type="ECO:0000256" key="2">
    <source>
        <dbReference type="ARBA" id="ARBA00004141"/>
    </source>
</evidence>
<dbReference type="GO" id="GO:0005743">
    <property type="term" value="C:mitochondrial inner membrane"/>
    <property type="evidence" value="ECO:0007669"/>
    <property type="project" value="TreeGrafter"/>
</dbReference>
<feature type="transmembrane region" description="Helical" evidence="12">
    <location>
        <begin position="294"/>
        <end position="317"/>
    </location>
</feature>
<keyword evidence="5 12" id="KW-1133">Transmembrane helix</keyword>
<feature type="transmembrane region" description="Helical" evidence="12">
    <location>
        <begin position="20"/>
        <end position="40"/>
    </location>
</feature>
<evidence type="ECO:0000256" key="12">
    <source>
        <dbReference type="SAM" id="Phobius"/>
    </source>
</evidence>
<feature type="transmembrane region" description="Helical" evidence="12">
    <location>
        <begin position="101"/>
        <end position="119"/>
    </location>
</feature>
<dbReference type="PANTHER" id="PTHR23289">
    <property type="entry name" value="CYTOCHROME C OXIDASE ASSEMBLY PROTEIN COX15"/>
    <property type="match status" value="1"/>
</dbReference>
<dbReference type="EMBL" id="UINC01089910">
    <property type="protein sequence ID" value="SVC41389.1"/>
    <property type="molecule type" value="Genomic_DNA"/>
</dbReference>
<dbReference type="PANTHER" id="PTHR23289:SF2">
    <property type="entry name" value="CYTOCHROME C OXIDASE ASSEMBLY PROTEIN COX15 HOMOLOG"/>
    <property type="match status" value="1"/>
</dbReference>
<evidence type="ECO:0000256" key="7">
    <source>
        <dbReference type="ARBA" id="ARBA00023004"/>
    </source>
</evidence>
<dbReference type="InterPro" id="IPR003780">
    <property type="entry name" value="COX15/CtaA_fam"/>
</dbReference>
<accession>A0A382LXB6</accession>
<keyword evidence="4" id="KW-0479">Metal-binding</keyword>